<protein>
    <recommendedName>
        <fullName evidence="1">Putative tail fiber protein gp53-like C-terminal domain-containing protein</fullName>
    </recommendedName>
</protein>
<dbReference type="RefSeq" id="WP_147274686.1">
    <property type="nucleotide sequence ID" value="NZ_QPJM01000012.1"/>
</dbReference>
<evidence type="ECO:0000313" key="2">
    <source>
        <dbReference type="EMBL" id="RCW80933.1"/>
    </source>
</evidence>
<dbReference type="Gene3D" id="2.60.40.3940">
    <property type="match status" value="1"/>
</dbReference>
<reference evidence="2 3" key="1">
    <citation type="submission" date="2018-07" db="EMBL/GenBank/DDBJ databases">
        <title>Genomic Encyclopedia of Type Strains, Phase III (KMG-III): the genomes of soil and plant-associated and newly described type strains.</title>
        <authorList>
            <person name="Whitman W."/>
        </authorList>
    </citation>
    <scope>NUCLEOTIDE SEQUENCE [LARGE SCALE GENOMIC DNA]</scope>
    <source>
        <strain evidence="2 3">31-25a</strain>
    </source>
</reference>
<dbReference type="EMBL" id="QPJM01000012">
    <property type="protein sequence ID" value="RCW80933.1"/>
    <property type="molecule type" value="Genomic_DNA"/>
</dbReference>
<organism evidence="2 3">
    <name type="scientific">Phyllobacterium bourgognense</name>
    <dbReference type="NCBI Taxonomy" id="314236"/>
    <lineage>
        <taxon>Bacteria</taxon>
        <taxon>Pseudomonadati</taxon>
        <taxon>Pseudomonadota</taxon>
        <taxon>Alphaproteobacteria</taxon>
        <taxon>Hyphomicrobiales</taxon>
        <taxon>Phyllobacteriaceae</taxon>
        <taxon>Phyllobacterium</taxon>
    </lineage>
</organism>
<keyword evidence="3" id="KW-1185">Reference proteome</keyword>
<feature type="domain" description="Putative tail fiber protein gp53-like C-terminal" evidence="1">
    <location>
        <begin position="269"/>
        <end position="348"/>
    </location>
</feature>
<sequence length="349" mass="34771">MAIKNDYSAGTVSVSAGGTVVTGVSSMWVAADIQPGDTFKVKNLDAIILSVDSNTQITLQEAWTGGALAASAYAIRYQPDGSRYSAAARALIEMLGNGNLQAFAGLTGAINKFPYFIGAGAMALADFKDWAVSFFSLTPAANKLAYFNGSTTAALTDLTAAGRASLNITGTPAADKLPYLTGSSGAALADLTTAGRALLDDADASAQLTTLGVSTYAKTLLDDANAGAAQTTLGISTFAKSILDDTTGAAMFATMGGVASGGGAGSQTLPSGVVIKWGTVVVTTNATGTATVLFATAFPGACWACTAVDASVSTGRYLSLLGAASPSGFNAQSPILGGGIAVSYIALGN</sequence>
<gene>
    <name evidence="2" type="ORF">C7476_11289</name>
</gene>
<dbReference type="Proteomes" id="UP000253324">
    <property type="component" value="Unassembled WGS sequence"/>
</dbReference>
<dbReference type="InterPro" id="IPR054075">
    <property type="entry name" value="Gp53-like_C"/>
</dbReference>
<comment type="caution">
    <text evidence="2">The sequence shown here is derived from an EMBL/GenBank/DDBJ whole genome shotgun (WGS) entry which is preliminary data.</text>
</comment>
<dbReference type="AlphaFoldDB" id="A0A368YL19"/>
<name>A0A368YL19_9HYPH</name>
<dbReference type="Pfam" id="PF21882">
    <property type="entry name" value="Gp53-like_C"/>
    <property type="match status" value="1"/>
</dbReference>
<proteinExistence type="predicted"/>
<dbReference type="OrthoDB" id="8101458at2"/>
<accession>A0A368YL19</accession>
<evidence type="ECO:0000313" key="3">
    <source>
        <dbReference type="Proteomes" id="UP000253324"/>
    </source>
</evidence>
<evidence type="ECO:0000259" key="1">
    <source>
        <dbReference type="Pfam" id="PF21882"/>
    </source>
</evidence>